<dbReference type="PANTHER" id="PTHR43918:SF12">
    <property type="entry name" value="ACETYLCHOLINESTERASE 1"/>
    <property type="match status" value="1"/>
</dbReference>
<dbReference type="GO" id="GO:0019695">
    <property type="term" value="P:choline metabolic process"/>
    <property type="evidence" value="ECO:0007669"/>
    <property type="project" value="TreeGrafter"/>
</dbReference>
<dbReference type="EMBL" id="CAIIXF020000012">
    <property type="protein sequence ID" value="CAH1800627.1"/>
    <property type="molecule type" value="Genomic_DNA"/>
</dbReference>
<keyword evidence="5" id="KW-1185">Reference proteome</keyword>
<sequence length="134" mass="15204">VNQNGELIKEQKGFYKKKDCIRLNAMGINTNSGLVHGVMSKSPQGQIVEEYLGIPYADPPVGDLRFAKPKAYRMFPNGTYNATSYRNSCFGYIDETFGDFKGSDMWNPKNPLSEDCLFLNIWVPLPVRQNRTVM</sequence>
<dbReference type="Pfam" id="PF00135">
    <property type="entry name" value="COesterase"/>
    <property type="match status" value="1"/>
</dbReference>
<dbReference type="GO" id="GO:0005615">
    <property type="term" value="C:extracellular space"/>
    <property type="evidence" value="ECO:0007669"/>
    <property type="project" value="TreeGrafter"/>
</dbReference>
<dbReference type="Proteomes" id="UP000749559">
    <property type="component" value="Unassembled WGS sequence"/>
</dbReference>
<dbReference type="PROSITE" id="PS00941">
    <property type="entry name" value="CARBOXYLESTERASE_B_2"/>
    <property type="match status" value="1"/>
</dbReference>
<dbReference type="SUPFAM" id="SSF53474">
    <property type="entry name" value="alpha/beta-Hydrolases"/>
    <property type="match status" value="1"/>
</dbReference>
<dbReference type="Gene3D" id="3.40.50.1820">
    <property type="entry name" value="alpha/beta hydrolase"/>
    <property type="match status" value="1"/>
</dbReference>
<evidence type="ECO:0000256" key="2">
    <source>
        <dbReference type="ARBA" id="ARBA00022487"/>
    </source>
</evidence>
<evidence type="ECO:0000256" key="3">
    <source>
        <dbReference type="ARBA" id="ARBA00022801"/>
    </source>
</evidence>
<reference evidence="4" key="1">
    <citation type="submission" date="2022-03" db="EMBL/GenBank/DDBJ databases">
        <authorList>
            <person name="Martin C."/>
        </authorList>
    </citation>
    <scope>NUCLEOTIDE SEQUENCE</scope>
</reference>
<proteinExistence type="inferred from homology"/>
<accession>A0A8J1YAJ7</accession>
<dbReference type="InterPro" id="IPR002018">
    <property type="entry name" value="CarbesteraseB"/>
</dbReference>
<comment type="caution">
    <text evidence="4">The sequence shown here is derived from an EMBL/GenBank/DDBJ whole genome shotgun (WGS) entry which is preliminary data.</text>
</comment>
<dbReference type="GO" id="GO:0003990">
    <property type="term" value="F:acetylcholinesterase activity"/>
    <property type="evidence" value="ECO:0007669"/>
    <property type="project" value="TreeGrafter"/>
</dbReference>
<dbReference type="GO" id="GO:0005886">
    <property type="term" value="C:plasma membrane"/>
    <property type="evidence" value="ECO:0007669"/>
    <property type="project" value="TreeGrafter"/>
</dbReference>
<dbReference type="PANTHER" id="PTHR43918">
    <property type="entry name" value="ACETYLCHOLINESTERASE"/>
    <property type="match status" value="1"/>
</dbReference>
<dbReference type="InterPro" id="IPR029058">
    <property type="entry name" value="AB_hydrolase_fold"/>
</dbReference>
<dbReference type="InterPro" id="IPR019819">
    <property type="entry name" value="Carboxylesterase_B_CS"/>
</dbReference>
<dbReference type="InterPro" id="IPR050654">
    <property type="entry name" value="AChE-related_enzymes"/>
</dbReference>
<evidence type="ECO:0000313" key="4">
    <source>
        <dbReference type="EMBL" id="CAH1800627.1"/>
    </source>
</evidence>
<dbReference type="OrthoDB" id="9000293at2759"/>
<comment type="similarity">
    <text evidence="1">Belongs to the type-B carboxylesterase/lipase family.</text>
</comment>
<dbReference type="AlphaFoldDB" id="A0A8J1YAJ7"/>
<feature type="non-terminal residue" evidence="4">
    <location>
        <position position="1"/>
    </location>
</feature>
<evidence type="ECO:0000256" key="1">
    <source>
        <dbReference type="ARBA" id="ARBA00005964"/>
    </source>
</evidence>
<dbReference type="GO" id="GO:0006581">
    <property type="term" value="P:acetylcholine catabolic process"/>
    <property type="evidence" value="ECO:0007669"/>
    <property type="project" value="TreeGrafter"/>
</dbReference>
<gene>
    <name evidence="4" type="ORF">OFUS_LOCUS24486</name>
</gene>
<evidence type="ECO:0000313" key="5">
    <source>
        <dbReference type="Proteomes" id="UP000749559"/>
    </source>
</evidence>
<protein>
    <submittedName>
        <fullName evidence="4">Uncharacterized protein</fullName>
    </submittedName>
</protein>
<organism evidence="4 5">
    <name type="scientific">Owenia fusiformis</name>
    <name type="common">Polychaete worm</name>
    <dbReference type="NCBI Taxonomy" id="6347"/>
    <lineage>
        <taxon>Eukaryota</taxon>
        <taxon>Metazoa</taxon>
        <taxon>Spiralia</taxon>
        <taxon>Lophotrochozoa</taxon>
        <taxon>Annelida</taxon>
        <taxon>Polychaeta</taxon>
        <taxon>Sedentaria</taxon>
        <taxon>Canalipalpata</taxon>
        <taxon>Sabellida</taxon>
        <taxon>Oweniida</taxon>
        <taxon>Oweniidae</taxon>
        <taxon>Owenia</taxon>
    </lineage>
</organism>
<keyword evidence="2" id="KW-0719">Serine esterase</keyword>
<name>A0A8J1YAJ7_OWEFU</name>
<feature type="non-terminal residue" evidence="4">
    <location>
        <position position="134"/>
    </location>
</feature>
<keyword evidence="3" id="KW-0378">Hydrolase</keyword>